<dbReference type="InterPro" id="IPR035906">
    <property type="entry name" value="MetI-like_sf"/>
</dbReference>
<evidence type="ECO:0000256" key="1">
    <source>
        <dbReference type="ARBA" id="ARBA00004141"/>
    </source>
</evidence>
<dbReference type="SUPFAM" id="SSF161098">
    <property type="entry name" value="MetI-like"/>
    <property type="match status" value="1"/>
</dbReference>
<evidence type="ECO:0000313" key="7">
    <source>
        <dbReference type="Proteomes" id="UP001597183"/>
    </source>
</evidence>
<feature type="transmembrane region" description="Helical" evidence="5">
    <location>
        <begin position="15"/>
        <end position="33"/>
    </location>
</feature>
<name>A0ABW4A0X4_9ACTN</name>
<evidence type="ECO:0008006" key="8">
    <source>
        <dbReference type="Google" id="ProtNLM"/>
    </source>
</evidence>
<accession>A0ABW4A0X4</accession>
<keyword evidence="4 5" id="KW-0472">Membrane</keyword>
<feature type="transmembrane region" description="Helical" evidence="5">
    <location>
        <begin position="39"/>
        <end position="58"/>
    </location>
</feature>
<keyword evidence="3 5" id="KW-1133">Transmembrane helix</keyword>
<organism evidence="6 7">
    <name type="scientific">Actinoplanes sichuanensis</name>
    <dbReference type="NCBI Taxonomy" id="512349"/>
    <lineage>
        <taxon>Bacteria</taxon>
        <taxon>Bacillati</taxon>
        <taxon>Actinomycetota</taxon>
        <taxon>Actinomycetes</taxon>
        <taxon>Micromonosporales</taxon>
        <taxon>Micromonosporaceae</taxon>
        <taxon>Actinoplanes</taxon>
    </lineage>
</organism>
<keyword evidence="2 5" id="KW-0812">Transmembrane</keyword>
<evidence type="ECO:0000313" key="6">
    <source>
        <dbReference type="EMBL" id="MFD1364131.1"/>
    </source>
</evidence>
<keyword evidence="7" id="KW-1185">Reference proteome</keyword>
<dbReference type="Proteomes" id="UP001597183">
    <property type="component" value="Unassembled WGS sequence"/>
</dbReference>
<evidence type="ECO:0000256" key="3">
    <source>
        <dbReference type="ARBA" id="ARBA00022989"/>
    </source>
</evidence>
<feature type="transmembrane region" description="Helical" evidence="5">
    <location>
        <begin position="135"/>
        <end position="159"/>
    </location>
</feature>
<evidence type="ECO:0000256" key="2">
    <source>
        <dbReference type="ARBA" id="ARBA00022692"/>
    </source>
</evidence>
<comment type="caution">
    <text evidence="6">The sequence shown here is derived from an EMBL/GenBank/DDBJ whole genome shotgun (WGS) entry which is preliminary data.</text>
</comment>
<dbReference type="EMBL" id="JBHTMK010000004">
    <property type="protein sequence ID" value="MFD1364131.1"/>
    <property type="molecule type" value="Genomic_DNA"/>
</dbReference>
<proteinExistence type="predicted"/>
<reference evidence="7" key="1">
    <citation type="journal article" date="2019" name="Int. J. Syst. Evol. Microbiol.">
        <title>The Global Catalogue of Microorganisms (GCM) 10K type strain sequencing project: providing services to taxonomists for standard genome sequencing and annotation.</title>
        <authorList>
            <consortium name="The Broad Institute Genomics Platform"/>
            <consortium name="The Broad Institute Genome Sequencing Center for Infectious Disease"/>
            <person name="Wu L."/>
            <person name="Ma J."/>
        </authorList>
    </citation>
    <scope>NUCLEOTIDE SEQUENCE [LARGE SCALE GENOMIC DNA]</scope>
    <source>
        <strain evidence="7">CCM 7526</strain>
    </source>
</reference>
<evidence type="ECO:0000256" key="5">
    <source>
        <dbReference type="SAM" id="Phobius"/>
    </source>
</evidence>
<protein>
    <recommendedName>
        <fullName evidence="8">DUF3592 domain-containing protein</fullName>
    </recommendedName>
</protein>
<gene>
    <name evidence="6" type="ORF">ACFQ5G_02115</name>
</gene>
<dbReference type="RefSeq" id="WP_317793952.1">
    <property type="nucleotide sequence ID" value="NZ_AP028461.1"/>
</dbReference>
<comment type="subcellular location">
    <subcellularLocation>
        <location evidence="1">Membrane</location>
        <topology evidence="1">Multi-pass membrane protein</topology>
    </subcellularLocation>
</comment>
<evidence type="ECO:0000256" key="4">
    <source>
        <dbReference type="ARBA" id="ARBA00023136"/>
    </source>
</evidence>
<sequence length="167" mass="19023">MPARVRRTWIRRPRVAEFILLAVLLVVVAFVALPLVWVVLVAFVFWTYLRMFCFPLLTEQYRNVWRRRLHGVSTQGTVVGVDVRTDEDPEWAQVRVDASDVVVLVSLGRLRVGDRVGVRYYPPDPRSAVRLDRSFGTLLGLAVLEVLLVAYQVAVLAYAGRLVYALI</sequence>